<dbReference type="KEGG" id="esg:EsVE80_01060"/>
<evidence type="ECO:0000313" key="1">
    <source>
        <dbReference type="EMBL" id="BCA84583.1"/>
    </source>
</evidence>
<keyword evidence="2" id="KW-1185">Reference proteome</keyword>
<accession>A0A679I8A8</accession>
<dbReference type="Proteomes" id="UP000502998">
    <property type="component" value="Chromosome"/>
</dbReference>
<sequence>MIHGVVLRCMDQTKRSEKICFSEEAVTYFAIISVRLSEHTKKQTRLPVN</sequence>
<evidence type="ECO:0000313" key="2">
    <source>
        <dbReference type="Proteomes" id="UP000502998"/>
    </source>
</evidence>
<organism evidence="1 2">
    <name type="scientific">Enterococcus saigonensis</name>
    <dbReference type="NCBI Taxonomy" id="1805431"/>
    <lineage>
        <taxon>Bacteria</taxon>
        <taxon>Bacillati</taxon>
        <taxon>Bacillota</taxon>
        <taxon>Bacilli</taxon>
        <taxon>Lactobacillales</taxon>
        <taxon>Enterococcaceae</taxon>
        <taxon>Enterococcus</taxon>
    </lineage>
</organism>
<proteinExistence type="predicted"/>
<dbReference type="EMBL" id="AP022822">
    <property type="protein sequence ID" value="BCA84583.1"/>
    <property type="molecule type" value="Genomic_DNA"/>
</dbReference>
<gene>
    <name evidence="1" type="ORF">EsVE80_01060</name>
</gene>
<protein>
    <submittedName>
        <fullName evidence="1">Uncharacterized protein</fullName>
    </submittedName>
</protein>
<dbReference type="AlphaFoldDB" id="A0A679I8A8"/>
<reference evidence="1 2" key="1">
    <citation type="submission" date="2020-02" db="EMBL/GenBank/DDBJ databases">
        <title>Characterization of vanA genotype vancomycin-resistant Enterococcus saigonensis VE80.</title>
        <authorList>
            <person name="Harada T."/>
            <person name="Motooka D."/>
            <person name="Nakamura S."/>
            <person name="Yamamoto Y."/>
            <person name="Kawahara R."/>
            <person name="Kawatsu K."/>
        </authorList>
    </citation>
    <scope>NUCLEOTIDE SEQUENCE [LARGE SCALE GENOMIC DNA]</scope>
    <source>
        <strain evidence="1 2">VE80</strain>
    </source>
</reference>
<name>A0A679I8A8_9ENTE</name>